<sequence length="426" mass="48094">MKQFPAGDLEGLEPVGRGGFGVVYRGWSRSLNMEVALKTIQGAQSSSINKLIKDLMKETEVMERASNPYVLRLLGIYERTEGDIVDHGLVMEYMPNGSLRNLFDSVEVPWALRYQILHQIVLGMNYLHSLDPPIIHRDLKPSNVLLNKYLDVQITDFGLSKFAGATTSASSSFAGTLAYMPPEALIDLDYKPTKAYDVYSFGILAWTIFSGEEPYFGAFSQQIYNLIPIGQRPKLEVLDQLNHIKMVPEARALIIQCWSGNAAERPSFYECSQTTRLMFEEHSADVEDEVRIVKNRYKNLKNGLSKDEDYDSDAEELLCNNVLAGLREDYEEPQTDDEEVNKTPISQQTQLYPYASPEKEEEEEEEEEEETPEKVLKKAINVIGESAPYKNIVDNFVEISNTVKQHGQGVGKGIGKVVSSIKNLWN</sequence>
<feature type="region of interest" description="Disordered" evidence="5">
    <location>
        <begin position="331"/>
        <end position="374"/>
    </location>
</feature>
<evidence type="ECO:0000256" key="1">
    <source>
        <dbReference type="ARBA" id="ARBA00022741"/>
    </source>
</evidence>
<comment type="similarity">
    <text evidence="4">Belongs to the protein kinase superfamily.</text>
</comment>
<keyword evidence="4" id="KW-0723">Serine/threonine-protein kinase</keyword>
<keyword evidence="2 3" id="KW-0067">ATP-binding</keyword>
<dbReference type="InterPro" id="IPR011009">
    <property type="entry name" value="Kinase-like_dom_sf"/>
</dbReference>
<keyword evidence="4" id="KW-0808">Transferase</keyword>
<dbReference type="Pfam" id="PF00069">
    <property type="entry name" value="Pkinase"/>
    <property type="match status" value="1"/>
</dbReference>
<keyword evidence="4" id="KW-0418">Kinase</keyword>
<dbReference type="PROSITE" id="PS50011">
    <property type="entry name" value="PROTEIN_KINASE_DOM"/>
    <property type="match status" value="1"/>
</dbReference>
<dbReference type="SUPFAM" id="SSF56112">
    <property type="entry name" value="Protein kinase-like (PK-like)"/>
    <property type="match status" value="1"/>
</dbReference>
<dbReference type="PANTHER" id="PTHR44329">
    <property type="entry name" value="SERINE/THREONINE-PROTEIN KINASE TNNI3K-RELATED"/>
    <property type="match status" value="1"/>
</dbReference>
<comment type="caution">
    <text evidence="7">The sequence shown here is derived from an EMBL/GenBank/DDBJ whole genome shotgun (WGS) entry which is preliminary data.</text>
</comment>
<evidence type="ECO:0000313" key="8">
    <source>
        <dbReference type="Proteomes" id="UP000812440"/>
    </source>
</evidence>
<gene>
    <name evidence="7" type="ORF">GDO86_016482</name>
</gene>
<keyword evidence="8" id="KW-1185">Reference proteome</keyword>
<feature type="domain" description="Protein kinase" evidence="6">
    <location>
        <begin position="9"/>
        <end position="279"/>
    </location>
</feature>
<dbReference type="AlphaFoldDB" id="A0A8T2K0H7"/>
<feature type="compositionally biased region" description="Acidic residues" evidence="5">
    <location>
        <begin position="359"/>
        <end position="371"/>
    </location>
</feature>
<dbReference type="OrthoDB" id="4062651at2759"/>
<protein>
    <recommendedName>
        <fullName evidence="6">Protein kinase domain-containing protein</fullName>
    </recommendedName>
</protein>
<name>A0A8T2K0H7_9PIPI</name>
<dbReference type="EMBL" id="JAACNH010000003">
    <property type="protein sequence ID" value="KAG8449828.1"/>
    <property type="molecule type" value="Genomic_DNA"/>
</dbReference>
<keyword evidence="1 3" id="KW-0547">Nucleotide-binding</keyword>
<dbReference type="SMART" id="SM00220">
    <property type="entry name" value="S_TKc"/>
    <property type="match status" value="1"/>
</dbReference>
<reference evidence="7" key="1">
    <citation type="thesis" date="2020" institute="ProQuest LLC" country="789 East Eisenhower Parkway, Ann Arbor, MI, USA">
        <title>Comparative Genomics and Chromosome Evolution.</title>
        <authorList>
            <person name="Mudd A.B."/>
        </authorList>
    </citation>
    <scope>NUCLEOTIDE SEQUENCE</scope>
    <source>
        <strain evidence="7">Female2</strain>
        <tissue evidence="7">Blood</tissue>
    </source>
</reference>
<dbReference type="PROSITE" id="PS00108">
    <property type="entry name" value="PROTEIN_KINASE_ST"/>
    <property type="match status" value="1"/>
</dbReference>
<dbReference type="Gene3D" id="1.10.510.10">
    <property type="entry name" value="Transferase(Phosphotransferase) domain 1"/>
    <property type="match status" value="1"/>
</dbReference>
<dbReference type="InterPro" id="IPR017441">
    <property type="entry name" value="Protein_kinase_ATP_BS"/>
</dbReference>
<dbReference type="Proteomes" id="UP000812440">
    <property type="component" value="Chromosome 8_10"/>
</dbReference>
<evidence type="ECO:0000256" key="4">
    <source>
        <dbReference type="RuleBase" id="RU000304"/>
    </source>
</evidence>
<dbReference type="GO" id="GO:0004706">
    <property type="term" value="F:JUN kinase kinase kinase activity"/>
    <property type="evidence" value="ECO:0007669"/>
    <property type="project" value="TreeGrafter"/>
</dbReference>
<dbReference type="InterPro" id="IPR000719">
    <property type="entry name" value="Prot_kinase_dom"/>
</dbReference>
<accession>A0A8T2K0H7</accession>
<evidence type="ECO:0000256" key="5">
    <source>
        <dbReference type="SAM" id="MobiDB-lite"/>
    </source>
</evidence>
<dbReference type="EMBL" id="JAACNH010000003">
    <property type="protein sequence ID" value="KAG8449827.1"/>
    <property type="molecule type" value="Genomic_DNA"/>
</dbReference>
<evidence type="ECO:0000256" key="3">
    <source>
        <dbReference type="PROSITE-ProRule" id="PRU10141"/>
    </source>
</evidence>
<dbReference type="PROSITE" id="PS00107">
    <property type="entry name" value="PROTEIN_KINASE_ATP"/>
    <property type="match status" value="1"/>
</dbReference>
<dbReference type="InterPro" id="IPR008271">
    <property type="entry name" value="Ser/Thr_kinase_AS"/>
</dbReference>
<dbReference type="PANTHER" id="PTHR44329:SF294">
    <property type="entry name" value="RECEPTOR-INTERACTING SERINE_THREONINE-PROTEIN KINASE 3"/>
    <property type="match status" value="1"/>
</dbReference>
<proteinExistence type="inferred from homology"/>
<evidence type="ECO:0000313" key="7">
    <source>
        <dbReference type="EMBL" id="KAG8449828.1"/>
    </source>
</evidence>
<evidence type="ECO:0000256" key="2">
    <source>
        <dbReference type="ARBA" id="ARBA00022840"/>
    </source>
</evidence>
<dbReference type="GO" id="GO:0005524">
    <property type="term" value="F:ATP binding"/>
    <property type="evidence" value="ECO:0007669"/>
    <property type="project" value="UniProtKB-UniRule"/>
</dbReference>
<dbReference type="InterPro" id="IPR051681">
    <property type="entry name" value="Ser/Thr_Kinases-Pseudokinases"/>
</dbReference>
<feature type="binding site" evidence="3">
    <location>
        <position position="38"/>
    </location>
    <ligand>
        <name>ATP</name>
        <dbReference type="ChEBI" id="CHEBI:30616"/>
    </ligand>
</feature>
<evidence type="ECO:0000259" key="6">
    <source>
        <dbReference type="PROSITE" id="PS50011"/>
    </source>
</evidence>
<organism evidence="7 8">
    <name type="scientific">Hymenochirus boettgeri</name>
    <name type="common">Congo dwarf clawed frog</name>
    <dbReference type="NCBI Taxonomy" id="247094"/>
    <lineage>
        <taxon>Eukaryota</taxon>
        <taxon>Metazoa</taxon>
        <taxon>Chordata</taxon>
        <taxon>Craniata</taxon>
        <taxon>Vertebrata</taxon>
        <taxon>Euteleostomi</taxon>
        <taxon>Amphibia</taxon>
        <taxon>Batrachia</taxon>
        <taxon>Anura</taxon>
        <taxon>Pipoidea</taxon>
        <taxon>Pipidae</taxon>
        <taxon>Pipinae</taxon>
        <taxon>Hymenochirus</taxon>
    </lineage>
</organism>